<dbReference type="SUPFAM" id="SSF53901">
    <property type="entry name" value="Thiolase-like"/>
    <property type="match status" value="1"/>
</dbReference>
<dbReference type="Gene3D" id="3.40.47.40">
    <property type="entry name" value="Stage V sporulation protein AD"/>
    <property type="match status" value="1"/>
</dbReference>
<proteinExistence type="predicted"/>
<name>A0ABT7UBV6_9FIRM</name>
<reference evidence="1 2" key="2">
    <citation type="submission" date="2023-06" db="EMBL/GenBank/DDBJ databases">
        <title>Identification and characterization of horizontal gene transfer across gut microbiota members of farm animals based on homology search.</title>
        <authorList>
            <person name="Schwarzerova J."/>
            <person name="Nykrynova M."/>
            <person name="Jureckova K."/>
            <person name="Cejkova D."/>
            <person name="Rychlik I."/>
        </authorList>
    </citation>
    <scope>NUCLEOTIDE SEQUENCE [LARGE SCALE GENOMIC DNA]</scope>
    <source>
        <strain evidence="1 2">ET39</strain>
    </source>
</reference>
<protein>
    <submittedName>
        <fullName evidence="1">Stage V sporulation protein AD</fullName>
    </submittedName>
</protein>
<evidence type="ECO:0000313" key="1">
    <source>
        <dbReference type="EMBL" id="MDM8156870.1"/>
    </source>
</evidence>
<reference evidence="2" key="1">
    <citation type="submission" date="2023-06" db="EMBL/GenBank/DDBJ databases">
        <title>Identification and characterization of horizontal gene transfer across gut microbiota members of farm animals based on homology search.</title>
        <authorList>
            <person name="Zeman M."/>
            <person name="Kubasova T."/>
            <person name="Jahodarova E."/>
            <person name="Nykrynova M."/>
            <person name="Rychlik I."/>
        </authorList>
    </citation>
    <scope>NUCLEOTIDE SEQUENCE [LARGE SCALE GENOMIC DNA]</scope>
    <source>
        <strain evidence="2">ET39</strain>
    </source>
</reference>
<dbReference type="InterPro" id="IPR016039">
    <property type="entry name" value="Thiolase-like"/>
</dbReference>
<organism evidence="1 2">
    <name type="scientific">Amedibacillus dolichus</name>
    <dbReference type="NCBI Taxonomy" id="31971"/>
    <lineage>
        <taxon>Bacteria</taxon>
        <taxon>Bacillati</taxon>
        <taxon>Bacillota</taxon>
        <taxon>Erysipelotrichia</taxon>
        <taxon>Erysipelotrichales</taxon>
        <taxon>Erysipelotrichaceae</taxon>
        <taxon>Amedibacillus</taxon>
    </lineage>
</organism>
<dbReference type="Proteomes" id="UP001529340">
    <property type="component" value="Unassembled WGS sequence"/>
</dbReference>
<dbReference type="InterPro" id="IPR010894">
    <property type="entry name" value="SpoVAD"/>
</dbReference>
<gene>
    <name evidence="1" type="ORF">QUV96_04370</name>
</gene>
<comment type="caution">
    <text evidence="1">The sequence shown here is derived from an EMBL/GenBank/DDBJ whole genome shotgun (WGS) entry which is preliminary data.</text>
</comment>
<dbReference type="RefSeq" id="WP_289607336.1">
    <property type="nucleotide sequence ID" value="NZ_JAUDCG010000014.1"/>
</dbReference>
<accession>A0ABT7UBV6</accession>
<sequence length="331" mass="35938">MRSMRFERVFVRASAACVGPMEGAGPLGKHFDHVSADLYDGEDSFEKAEIAWVKRACDRTLRKAGMVPSQLEGAIGGDLMNQLLATHYFARSLSAPFIGVYAACATSSLAMGMAALCIEQQQTRNMLVVTSSHNATAERQYRFPNEYGVQKKETTTTTVSAGTGVLLSDARTQIQVSGCTLGRIIDWHFSDASDMGTAMAPAAFDTLMRHLSLTKTSLSDYDQILTGDLSAAGFALFKDLLQQQGYASLEMLDDCGLLIYDRLRQPVFCGGSGSACAMCVTIAHVFEQMRTGQLDRVLVIATGALLSPVATFQKQSIPCIAHAIEYRRREA</sequence>
<dbReference type="EMBL" id="JAUDCG010000014">
    <property type="protein sequence ID" value="MDM8156870.1"/>
    <property type="molecule type" value="Genomic_DNA"/>
</dbReference>
<dbReference type="InterPro" id="IPR038369">
    <property type="entry name" value="SpoVAD_sf"/>
</dbReference>
<evidence type="ECO:0000313" key="2">
    <source>
        <dbReference type="Proteomes" id="UP001529340"/>
    </source>
</evidence>
<reference evidence="1 2" key="3">
    <citation type="submission" date="2023-06" db="EMBL/GenBank/DDBJ databases">
        <authorList>
            <person name="Zeman M."/>
            <person name="Kubasova T."/>
            <person name="Jahodarova E."/>
            <person name="Nykrynova M."/>
            <person name="Rychlik I."/>
        </authorList>
    </citation>
    <scope>NUCLEOTIDE SEQUENCE [LARGE SCALE GENOMIC DNA]</scope>
    <source>
        <strain evidence="1 2">ET39</strain>
    </source>
</reference>
<dbReference type="Pfam" id="PF07451">
    <property type="entry name" value="SpoVAD"/>
    <property type="match status" value="1"/>
</dbReference>
<keyword evidence="2" id="KW-1185">Reference proteome</keyword>